<reference evidence="3" key="1">
    <citation type="journal article" date="2017" name="Nat. Ecol. Evol.">
        <title>Genome expansion and lineage-specific genetic innovations in the forest pathogenic fungi Armillaria.</title>
        <authorList>
            <person name="Sipos G."/>
            <person name="Prasanna A.N."/>
            <person name="Walter M.C."/>
            <person name="O'Connor E."/>
            <person name="Balint B."/>
            <person name="Krizsan K."/>
            <person name="Kiss B."/>
            <person name="Hess J."/>
            <person name="Varga T."/>
            <person name="Slot J."/>
            <person name="Riley R."/>
            <person name="Boka B."/>
            <person name="Rigling D."/>
            <person name="Barry K."/>
            <person name="Lee J."/>
            <person name="Mihaltcheva S."/>
            <person name="LaButti K."/>
            <person name="Lipzen A."/>
            <person name="Waldron R."/>
            <person name="Moloney N.M."/>
            <person name="Sperisen C."/>
            <person name="Kredics L."/>
            <person name="Vagvoelgyi C."/>
            <person name="Patrignani A."/>
            <person name="Fitzpatrick D."/>
            <person name="Nagy I."/>
            <person name="Doyle S."/>
            <person name="Anderson J.B."/>
            <person name="Grigoriev I.V."/>
            <person name="Gueldener U."/>
            <person name="Muensterkoetter M."/>
            <person name="Nagy L.G."/>
        </authorList>
    </citation>
    <scope>NUCLEOTIDE SEQUENCE [LARGE SCALE GENOMIC DNA]</scope>
    <source>
        <strain evidence="3">Ar21-2</strain>
    </source>
</reference>
<feature type="region of interest" description="Disordered" evidence="1">
    <location>
        <begin position="1"/>
        <end position="24"/>
    </location>
</feature>
<evidence type="ECO:0000256" key="1">
    <source>
        <dbReference type="SAM" id="MobiDB-lite"/>
    </source>
</evidence>
<sequence>MPSSTPPYDDTAYATSHGTNSAPPQSLYTVAACPSFASYSLTHTVSNGGSVQGSPAARSSFFTDPQPSNTPFPYNPAVAARNRATSDIGNSALVPYTEQPSPSSSGTTISWLYCTKIIETQVVPEL</sequence>
<evidence type="ECO:0000313" key="2">
    <source>
        <dbReference type="EMBL" id="PBK91227.1"/>
    </source>
</evidence>
<dbReference type="AlphaFoldDB" id="A0A2H3DQ66"/>
<feature type="compositionally biased region" description="Polar residues" evidence="1">
    <location>
        <begin position="13"/>
        <end position="24"/>
    </location>
</feature>
<dbReference type="Proteomes" id="UP000217790">
    <property type="component" value="Unassembled WGS sequence"/>
</dbReference>
<dbReference type="EMBL" id="KZ293662">
    <property type="protein sequence ID" value="PBK91227.1"/>
    <property type="molecule type" value="Genomic_DNA"/>
</dbReference>
<organism evidence="2 3">
    <name type="scientific">Armillaria gallica</name>
    <name type="common">Bulbous honey fungus</name>
    <name type="synonym">Armillaria bulbosa</name>
    <dbReference type="NCBI Taxonomy" id="47427"/>
    <lineage>
        <taxon>Eukaryota</taxon>
        <taxon>Fungi</taxon>
        <taxon>Dikarya</taxon>
        <taxon>Basidiomycota</taxon>
        <taxon>Agaricomycotina</taxon>
        <taxon>Agaricomycetes</taxon>
        <taxon>Agaricomycetidae</taxon>
        <taxon>Agaricales</taxon>
        <taxon>Marasmiineae</taxon>
        <taxon>Physalacriaceae</taxon>
        <taxon>Armillaria</taxon>
    </lineage>
</organism>
<keyword evidence="3" id="KW-1185">Reference proteome</keyword>
<evidence type="ECO:0000313" key="3">
    <source>
        <dbReference type="Proteomes" id="UP000217790"/>
    </source>
</evidence>
<feature type="region of interest" description="Disordered" evidence="1">
    <location>
        <begin position="47"/>
        <end position="70"/>
    </location>
</feature>
<dbReference type="InParanoid" id="A0A2H3DQ66"/>
<protein>
    <submittedName>
        <fullName evidence="2">Uncharacterized protein</fullName>
    </submittedName>
</protein>
<gene>
    <name evidence="2" type="ORF">ARMGADRAFT_1082015</name>
</gene>
<proteinExistence type="predicted"/>
<name>A0A2H3DQ66_ARMGA</name>
<accession>A0A2H3DQ66</accession>
<dbReference type="OrthoDB" id="3068777at2759"/>